<dbReference type="SUPFAM" id="SSF54593">
    <property type="entry name" value="Glyoxalase/Bleomycin resistance protein/Dihydroxybiphenyl dioxygenase"/>
    <property type="match status" value="1"/>
</dbReference>
<dbReference type="Proteomes" id="UP000231932">
    <property type="component" value="Chromosome"/>
</dbReference>
<dbReference type="InterPro" id="IPR037523">
    <property type="entry name" value="VOC_core"/>
</dbReference>
<dbReference type="PANTHER" id="PTHR36113:SF1">
    <property type="entry name" value="GLYOXALASE_BLEOMYCIN RESISTANCE PROTEIN_DIOXYGENASE"/>
    <property type="match status" value="1"/>
</dbReference>
<dbReference type="Gene3D" id="3.10.180.10">
    <property type="entry name" value="2,3-Dihydroxybiphenyl 1,2-Dioxygenase, domain 1"/>
    <property type="match status" value="2"/>
</dbReference>
<dbReference type="PROSITE" id="PS51819">
    <property type="entry name" value="VOC"/>
    <property type="match status" value="2"/>
</dbReference>
<dbReference type="InterPro" id="IPR000486">
    <property type="entry name" value="Xdiol_ring_cleave_dOase_1/2"/>
</dbReference>
<dbReference type="KEGG" id="kyr:CVV65_10370"/>
<evidence type="ECO:0000259" key="16">
    <source>
        <dbReference type="PROSITE" id="PS51819"/>
    </source>
</evidence>
<sequence>MMGVMRLGRVEVRVTDFKQSIDYYSNVMGLQLMAQENGRAYFKAWDEDDHHSLILVEADHPGLVHVGFKVRREEELDRFEKALEEYGVRVGRVSKGERLAEGQAIRFTLPTGQVMELYHEIERPGNGLKLNPDPYPANLKGIAPPHLDHLLISGDDVKGTTDLLMNVLDFHMSEQVILQEELTATFLFRTNTTHDIAVIKGPDAKLHHFAFALNSWDDVLRAGDWLARNNIAHDEGPTRHGVTRGLTIYFFDPSGNRNEVFSGGYAPGPDFIPVTWTEERFFTRGIFYHRGESNERFSTVFT</sequence>
<evidence type="ECO:0000313" key="17">
    <source>
        <dbReference type="EMBL" id="ATY86545.1"/>
    </source>
</evidence>
<keyword evidence="11 15" id="KW-0560">Oxidoreductase</keyword>
<keyword evidence="8" id="KW-0677">Repeat</keyword>
<keyword evidence="12 15" id="KW-0408">Iron</keyword>
<evidence type="ECO:0000256" key="2">
    <source>
        <dbReference type="ARBA" id="ARBA00001954"/>
    </source>
</evidence>
<dbReference type="EC" id="1.13.11.2" evidence="5"/>
<evidence type="ECO:0000256" key="15">
    <source>
        <dbReference type="RuleBase" id="RU000683"/>
    </source>
</evidence>
<evidence type="ECO:0000256" key="8">
    <source>
        <dbReference type="ARBA" id="ARBA00022737"/>
    </source>
</evidence>
<evidence type="ECO:0000256" key="4">
    <source>
        <dbReference type="ARBA" id="ARBA00011881"/>
    </source>
</evidence>
<evidence type="ECO:0000256" key="10">
    <source>
        <dbReference type="ARBA" id="ARBA00022964"/>
    </source>
</evidence>
<feature type="domain" description="VOC" evidence="16">
    <location>
        <begin position="6"/>
        <end position="120"/>
    </location>
</feature>
<organism evidence="17 18">
    <name type="scientific">Kyrpidia spormannii</name>
    <dbReference type="NCBI Taxonomy" id="2055160"/>
    <lineage>
        <taxon>Bacteria</taxon>
        <taxon>Bacillati</taxon>
        <taxon>Bacillota</taxon>
        <taxon>Bacilli</taxon>
        <taxon>Bacillales</taxon>
        <taxon>Alicyclobacillaceae</taxon>
        <taxon>Kyrpidia</taxon>
    </lineage>
</organism>
<evidence type="ECO:0000256" key="1">
    <source>
        <dbReference type="ARBA" id="ARBA00000163"/>
    </source>
</evidence>
<comment type="cofactor">
    <cofactor evidence="2 15">
        <name>Fe(2+)</name>
        <dbReference type="ChEBI" id="CHEBI:29033"/>
    </cofactor>
</comment>
<dbReference type="PROSITE" id="PS00082">
    <property type="entry name" value="EXTRADIOL_DIOXYGENAS"/>
    <property type="match status" value="1"/>
</dbReference>
<comment type="subunit">
    <text evidence="4">Homotetramer.</text>
</comment>
<keyword evidence="9 15" id="KW-0058">Aromatic hydrocarbons catabolism</keyword>
<comment type="similarity">
    <text evidence="3 15">Belongs to the extradiol ring-cleavage dioxygenase family.</text>
</comment>
<dbReference type="InterPro" id="IPR029068">
    <property type="entry name" value="Glyas_Bleomycin-R_OHBP_Dase"/>
</dbReference>
<keyword evidence="7" id="KW-0479">Metal-binding</keyword>
<dbReference type="EMBL" id="CP024955">
    <property type="protein sequence ID" value="ATY86545.1"/>
    <property type="molecule type" value="Genomic_DNA"/>
</dbReference>
<dbReference type="InterPro" id="IPR051332">
    <property type="entry name" value="Fosfomycin_Res_Enzymes"/>
</dbReference>
<feature type="domain" description="VOC" evidence="16">
    <location>
        <begin position="146"/>
        <end position="263"/>
    </location>
</feature>
<evidence type="ECO:0000256" key="13">
    <source>
        <dbReference type="ARBA" id="ARBA00030369"/>
    </source>
</evidence>
<dbReference type="InterPro" id="IPR017624">
    <property type="entry name" value="Catechol_2-3_dOase"/>
</dbReference>
<evidence type="ECO:0000256" key="6">
    <source>
        <dbReference type="ARBA" id="ARBA00022190"/>
    </source>
</evidence>
<keyword evidence="18" id="KW-1185">Reference proteome</keyword>
<evidence type="ECO:0000313" key="18">
    <source>
        <dbReference type="Proteomes" id="UP000231932"/>
    </source>
</evidence>
<evidence type="ECO:0000256" key="7">
    <source>
        <dbReference type="ARBA" id="ARBA00022723"/>
    </source>
</evidence>
<keyword evidence="10 15" id="KW-0223">Dioxygenase</keyword>
<dbReference type="OrthoDB" id="317332at2"/>
<dbReference type="NCBIfam" id="TIGR03211">
    <property type="entry name" value="catechol_2_3"/>
    <property type="match status" value="1"/>
</dbReference>
<dbReference type="AlphaFoldDB" id="A0A2K8NBT9"/>
<evidence type="ECO:0000256" key="9">
    <source>
        <dbReference type="ARBA" id="ARBA00022797"/>
    </source>
</evidence>
<evidence type="ECO:0000256" key="11">
    <source>
        <dbReference type="ARBA" id="ARBA00023002"/>
    </source>
</evidence>
<accession>A0A2K8NBT9</accession>
<dbReference type="GO" id="GO:0018577">
    <property type="term" value="F:catechol 2,3-dioxygenase activity"/>
    <property type="evidence" value="ECO:0007669"/>
    <property type="project" value="UniProtKB-EC"/>
</dbReference>
<protein>
    <recommendedName>
        <fullName evidence="6">Metapyrocatechase</fullName>
        <ecNumber evidence="5">1.13.11.2</ecNumber>
    </recommendedName>
    <alternativeName>
        <fullName evidence="14">CatO2ase</fullName>
    </alternativeName>
    <alternativeName>
        <fullName evidence="13">Catechol 2,3-dioxygenase</fullName>
    </alternativeName>
</protein>
<evidence type="ECO:0000256" key="12">
    <source>
        <dbReference type="ARBA" id="ARBA00023004"/>
    </source>
</evidence>
<reference evidence="18" key="1">
    <citation type="submission" date="2017-11" db="EMBL/GenBank/DDBJ databases">
        <title>Complete Genome Sequence of Kyrpidia sp. Strain EA-1, a thermophilic, hydrogen-oxidizing Bacterium, isolated from the Azores.</title>
        <authorList>
            <person name="Reiner J.E."/>
            <person name="Lapp C.J."/>
            <person name="Bunk B."/>
            <person name="Gescher J."/>
        </authorList>
    </citation>
    <scope>NUCLEOTIDE SEQUENCE [LARGE SCALE GENOMIC DNA]</scope>
    <source>
        <strain evidence="18">EA-1</strain>
    </source>
</reference>
<evidence type="ECO:0000256" key="14">
    <source>
        <dbReference type="ARBA" id="ARBA00031146"/>
    </source>
</evidence>
<dbReference type="InterPro" id="IPR054560">
    <property type="entry name" value="XylE-like_N"/>
</dbReference>
<dbReference type="Pfam" id="PF22247">
    <property type="entry name" value="Diox-like_N"/>
    <property type="match status" value="1"/>
</dbReference>
<comment type="catalytic activity">
    <reaction evidence="1">
        <text>catechol + O2 = (2Z,4E)-2-hydroxy-6-oxohexa-2,4-dienoate + H(+)</text>
        <dbReference type="Rhea" id="RHEA:17337"/>
        <dbReference type="ChEBI" id="CHEBI:15378"/>
        <dbReference type="ChEBI" id="CHEBI:15379"/>
        <dbReference type="ChEBI" id="CHEBI:18135"/>
        <dbReference type="ChEBI" id="CHEBI:71198"/>
        <dbReference type="EC" id="1.13.11.2"/>
    </reaction>
</comment>
<dbReference type="Pfam" id="PF00903">
    <property type="entry name" value="Glyoxalase"/>
    <property type="match status" value="1"/>
</dbReference>
<proteinExistence type="inferred from homology"/>
<evidence type="ECO:0000256" key="3">
    <source>
        <dbReference type="ARBA" id="ARBA00008784"/>
    </source>
</evidence>
<dbReference type="PANTHER" id="PTHR36113">
    <property type="entry name" value="LYASE, PUTATIVE-RELATED-RELATED"/>
    <property type="match status" value="1"/>
</dbReference>
<dbReference type="GO" id="GO:0008198">
    <property type="term" value="F:ferrous iron binding"/>
    <property type="evidence" value="ECO:0007669"/>
    <property type="project" value="InterPro"/>
</dbReference>
<name>A0A2K8NBT9_9BACL</name>
<gene>
    <name evidence="17" type="ORF">CVV65_10370</name>
</gene>
<evidence type="ECO:0000256" key="5">
    <source>
        <dbReference type="ARBA" id="ARBA00013117"/>
    </source>
</evidence>
<dbReference type="InterPro" id="IPR004360">
    <property type="entry name" value="Glyas_Fos-R_dOase_dom"/>
</dbReference>